<keyword evidence="2" id="KW-1185">Reference proteome</keyword>
<protein>
    <recommendedName>
        <fullName evidence="3">Cyclic nucleotide-binding domain-containing protein</fullName>
    </recommendedName>
</protein>
<dbReference type="AlphaFoldDB" id="A0A245ZJT6"/>
<dbReference type="OrthoDB" id="6155297at2"/>
<gene>
    <name evidence="1" type="ORF">SPMU_24300</name>
</gene>
<accession>A0A245ZJT6</accession>
<proteinExistence type="predicted"/>
<evidence type="ECO:0000313" key="2">
    <source>
        <dbReference type="Proteomes" id="UP000197783"/>
    </source>
</evidence>
<dbReference type="Proteomes" id="UP000197783">
    <property type="component" value="Unassembled WGS sequence"/>
</dbReference>
<reference evidence="1 2" key="1">
    <citation type="submission" date="2017-03" db="EMBL/GenBank/DDBJ databases">
        <title>Genome sequence of Sphingomonas mucosissima DSM 17494.</title>
        <authorList>
            <person name="Poehlein A."/>
            <person name="Wuebbeler J.H."/>
            <person name="Steinbuechel A."/>
            <person name="Daniel R."/>
        </authorList>
    </citation>
    <scope>NUCLEOTIDE SEQUENCE [LARGE SCALE GENOMIC DNA]</scope>
    <source>
        <strain evidence="1 2">DSM 17494</strain>
    </source>
</reference>
<organism evidence="1 2">
    <name type="scientific">Sphingomonas mucosissima</name>
    <dbReference type="NCBI Taxonomy" id="370959"/>
    <lineage>
        <taxon>Bacteria</taxon>
        <taxon>Pseudomonadati</taxon>
        <taxon>Pseudomonadota</taxon>
        <taxon>Alphaproteobacteria</taxon>
        <taxon>Sphingomonadales</taxon>
        <taxon>Sphingomonadaceae</taxon>
        <taxon>Sphingomonas</taxon>
    </lineage>
</organism>
<evidence type="ECO:0008006" key="3">
    <source>
        <dbReference type="Google" id="ProtNLM"/>
    </source>
</evidence>
<dbReference type="RefSeq" id="WP_088334066.1">
    <property type="nucleotide sequence ID" value="NZ_NBBJ01000003.1"/>
</dbReference>
<evidence type="ECO:0000313" key="1">
    <source>
        <dbReference type="EMBL" id="OWK30008.1"/>
    </source>
</evidence>
<dbReference type="SUPFAM" id="SSF51206">
    <property type="entry name" value="cAMP-binding domain-like"/>
    <property type="match status" value="1"/>
</dbReference>
<comment type="caution">
    <text evidence="1">The sequence shown here is derived from an EMBL/GenBank/DDBJ whole genome shotgun (WGS) entry which is preliminary data.</text>
</comment>
<sequence length="103" mass="11180">MNDLQTSALQLFVKRLASRSILTDDEVGALLALKGQIKRVAAHTDFVRLGERVDHSSLVVKGLVGRFGQNSDGARQITCLHVPGDMADLPSVVSPKSGWRSLR</sequence>
<dbReference type="EMBL" id="NBBJ01000003">
    <property type="protein sequence ID" value="OWK30008.1"/>
    <property type="molecule type" value="Genomic_DNA"/>
</dbReference>
<dbReference type="InterPro" id="IPR018490">
    <property type="entry name" value="cNMP-bd_dom_sf"/>
</dbReference>
<name>A0A245ZJT6_9SPHN</name>